<dbReference type="AlphaFoldDB" id="A0A8C7A9J4"/>
<reference evidence="1" key="2">
    <citation type="submission" date="2025-09" db="UniProtKB">
        <authorList>
            <consortium name="Ensembl"/>
        </authorList>
    </citation>
    <scope>IDENTIFICATION</scope>
</reference>
<sequence length="122" mass="14167">MVDPKDTDLPSIARIEPDVYETSDLPEDDQVEFDAELEDSTFLWSLKFPGFLRNFLIFLRLEASNYLQLLNCLLLISLPPQIPRIISVFLTDTQVIYPPNSCSNLDSFSFFKLKPKFTFFIH</sequence>
<reference evidence="1" key="1">
    <citation type="submission" date="2025-08" db="UniProtKB">
        <authorList>
            <consortium name="Ensembl"/>
        </authorList>
    </citation>
    <scope>IDENTIFICATION</scope>
</reference>
<protein>
    <submittedName>
        <fullName evidence="1">Uncharacterized protein</fullName>
    </submittedName>
</protein>
<evidence type="ECO:0000313" key="2">
    <source>
        <dbReference type="Proteomes" id="UP000694425"/>
    </source>
</evidence>
<accession>A0A8C7A9J4</accession>
<proteinExistence type="predicted"/>
<evidence type="ECO:0000313" key="1">
    <source>
        <dbReference type="Ensembl" id="ENSNVIP00000002129.1"/>
    </source>
</evidence>
<organism evidence="1 2">
    <name type="scientific">Neovison vison</name>
    <name type="common">American mink</name>
    <name type="synonym">Mustela vison</name>
    <dbReference type="NCBI Taxonomy" id="452646"/>
    <lineage>
        <taxon>Eukaryota</taxon>
        <taxon>Metazoa</taxon>
        <taxon>Chordata</taxon>
        <taxon>Craniata</taxon>
        <taxon>Vertebrata</taxon>
        <taxon>Euteleostomi</taxon>
        <taxon>Mammalia</taxon>
        <taxon>Eutheria</taxon>
        <taxon>Laurasiatheria</taxon>
        <taxon>Carnivora</taxon>
        <taxon>Caniformia</taxon>
        <taxon>Musteloidea</taxon>
        <taxon>Mustelidae</taxon>
        <taxon>Mustelinae</taxon>
        <taxon>Neogale</taxon>
    </lineage>
</organism>
<dbReference type="Ensembl" id="ENSNVIT00000002480.1">
    <property type="protein sequence ID" value="ENSNVIP00000002129.1"/>
    <property type="gene ID" value="ENSNVIG00000001741.1"/>
</dbReference>
<keyword evidence="2" id="KW-1185">Reference proteome</keyword>
<name>A0A8C7A9J4_NEOVI</name>
<dbReference type="Proteomes" id="UP000694425">
    <property type="component" value="Unplaced"/>
</dbReference>